<sequence>MFPALGLLIAIHAAEIAGFPACRVHTQQTAPSWVWSNGLDGTGVSVMTVIKFSKAWREESNPEAEFRIVDDFGQHMFRFLAEYEFDGRIFSFSFWAHDITDAERRVACMRGSLNLQGQI</sequence>
<organism evidence="1 2">
    <name type="scientific">Rhizobium paranaense</name>
    <dbReference type="NCBI Taxonomy" id="1650438"/>
    <lineage>
        <taxon>Bacteria</taxon>
        <taxon>Pseudomonadati</taxon>
        <taxon>Pseudomonadota</taxon>
        <taxon>Alphaproteobacteria</taxon>
        <taxon>Hyphomicrobiales</taxon>
        <taxon>Rhizobiaceae</taxon>
        <taxon>Rhizobium/Agrobacterium group</taxon>
        <taxon>Rhizobium</taxon>
    </lineage>
</organism>
<evidence type="ECO:0000313" key="2">
    <source>
        <dbReference type="Proteomes" id="UP000549882"/>
    </source>
</evidence>
<protein>
    <submittedName>
        <fullName evidence="1">Uncharacterized protein</fullName>
    </submittedName>
</protein>
<accession>A0A7W8XUN2</accession>
<dbReference type="EMBL" id="JACHBI010000009">
    <property type="protein sequence ID" value="MBB5575903.1"/>
    <property type="molecule type" value="Genomic_DNA"/>
</dbReference>
<proteinExistence type="predicted"/>
<name>A0A7W8XUN2_9HYPH</name>
<dbReference type="AlphaFoldDB" id="A0A7W8XUN2"/>
<reference evidence="1 2" key="1">
    <citation type="submission" date="2020-08" db="EMBL/GenBank/DDBJ databases">
        <title>Genomic Encyclopedia of Type Strains, Phase IV (KMG-V): Genome sequencing to study the core and pangenomes of soil and plant-associated prokaryotes.</title>
        <authorList>
            <person name="Whitman W."/>
        </authorList>
    </citation>
    <scope>NUCLEOTIDE SEQUENCE [LARGE SCALE GENOMIC DNA]</scope>
    <source>
        <strain evidence="1 2">SEMIA 4064</strain>
    </source>
</reference>
<dbReference type="Proteomes" id="UP000549882">
    <property type="component" value="Unassembled WGS sequence"/>
</dbReference>
<keyword evidence="2" id="KW-1185">Reference proteome</keyword>
<comment type="caution">
    <text evidence="1">The sequence shown here is derived from an EMBL/GenBank/DDBJ whole genome shotgun (WGS) entry which is preliminary data.</text>
</comment>
<gene>
    <name evidence="1" type="ORF">GGD50_004538</name>
</gene>
<dbReference type="RefSeq" id="WP_146143984.1">
    <property type="nucleotide sequence ID" value="NZ_JACHBI010000009.1"/>
</dbReference>
<evidence type="ECO:0000313" key="1">
    <source>
        <dbReference type="EMBL" id="MBB5575903.1"/>
    </source>
</evidence>